<feature type="region of interest" description="Disordered" evidence="1">
    <location>
        <begin position="83"/>
        <end position="106"/>
    </location>
</feature>
<protein>
    <submittedName>
        <fullName evidence="2">Uncharacterized protein</fullName>
    </submittedName>
</protein>
<reference evidence="2 3" key="1">
    <citation type="submission" date="2019-03" db="EMBL/GenBank/DDBJ databases">
        <title>First draft genome of Liparis tanakae, snailfish: a comprehensive survey of snailfish specific genes.</title>
        <authorList>
            <person name="Kim W."/>
            <person name="Song I."/>
            <person name="Jeong J.-H."/>
            <person name="Kim D."/>
            <person name="Kim S."/>
            <person name="Ryu S."/>
            <person name="Song J.Y."/>
            <person name="Lee S.K."/>
        </authorList>
    </citation>
    <scope>NUCLEOTIDE SEQUENCE [LARGE SCALE GENOMIC DNA]</scope>
    <source>
        <tissue evidence="2">Muscle</tissue>
    </source>
</reference>
<feature type="compositionally biased region" description="Basic and acidic residues" evidence="1">
    <location>
        <begin position="97"/>
        <end position="106"/>
    </location>
</feature>
<proteinExistence type="predicted"/>
<organism evidence="2 3">
    <name type="scientific">Liparis tanakae</name>
    <name type="common">Tanaka's snailfish</name>
    <dbReference type="NCBI Taxonomy" id="230148"/>
    <lineage>
        <taxon>Eukaryota</taxon>
        <taxon>Metazoa</taxon>
        <taxon>Chordata</taxon>
        <taxon>Craniata</taxon>
        <taxon>Vertebrata</taxon>
        <taxon>Euteleostomi</taxon>
        <taxon>Actinopterygii</taxon>
        <taxon>Neopterygii</taxon>
        <taxon>Teleostei</taxon>
        <taxon>Neoteleostei</taxon>
        <taxon>Acanthomorphata</taxon>
        <taxon>Eupercaria</taxon>
        <taxon>Perciformes</taxon>
        <taxon>Cottioidei</taxon>
        <taxon>Cottales</taxon>
        <taxon>Liparidae</taxon>
        <taxon>Liparis</taxon>
    </lineage>
</organism>
<dbReference type="Proteomes" id="UP000314294">
    <property type="component" value="Unassembled WGS sequence"/>
</dbReference>
<evidence type="ECO:0000313" key="3">
    <source>
        <dbReference type="Proteomes" id="UP000314294"/>
    </source>
</evidence>
<comment type="caution">
    <text evidence="2">The sequence shown here is derived from an EMBL/GenBank/DDBJ whole genome shotgun (WGS) entry which is preliminary data.</text>
</comment>
<evidence type="ECO:0000313" key="2">
    <source>
        <dbReference type="EMBL" id="TNN87875.1"/>
    </source>
</evidence>
<gene>
    <name evidence="2" type="ORF">EYF80_001839</name>
</gene>
<accession>A0A4Z2JC31</accession>
<name>A0A4Z2JC31_9TELE</name>
<dbReference type="AlphaFoldDB" id="A0A4Z2JC31"/>
<sequence>MVIKAALQSRSPAMQFPSEAATSCPAGINSSSIPRRKLLLSNKHIYSIQSCSSRGPSAAQNQTSTLTCVCYVRHNGKQHTLFIRRHHETPYRANGRFHRDSQRSET</sequence>
<keyword evidence="3" id="KW-1185">Reference proteome</keyword>
<evidence type="ECO:0000256" key="1">
    <source>
        <dbReference type="SAM" id="MobiDB-lite"/>
    </source>
</evidence>
<dbReference type="EMBL" id="SRLO01000008">
    <property type="protein sequence ID" value="TNN87875.1"/>
    <property type="molecule type" value="Genomic_DNA"/>
</dbReference>